<dbReference type="GO" id="GO:0000156">
    <property type="term" value="F:phosphorelay response regulator activity"/>
    <property type="evidence" value="ECO:0007669"/>
    <property type="project" value="InterPro"/>
</dbReference>
<dbReference type="Pfam" id="PF04397">
    <property type="entry name" value="LytTR"/>
    <property type="match status" value="1"/>
</dbReference>
<comment type="function">
    <text evidence="2">May play the central regulatory role in sporulation. It may be an element of the effector pathway responsible for the activation of sporulation genes in response to nutritional stress. Spo0A may act in concert with spo0H (a sigma factor) to control the expression of some genes that are critical to the sporulation process.</text>
</comment>
<dbReference type="SUPFAM" id="SSF52172">
    <property type="entry name" value="CheY-like"/>
    <property type="match status" value="1"/>
</dbReference>
<evidence type="ECO:0000259" key="4">
    <source>
        <dbReference type="PROSITE" id="PS50110"/>
    </source>
</evidence>
<dbReference type="KEGG" id="bpro:PMF13cell1_04044"/>
<evidence type="ECO:0000256" key="2">
    <source>
        <dbReference type="ARBA" id="ARBA00024867"/>
    </source>
</evidence>
<dbReference type="PROSITE" id="PS50110">
    <property type="entry name" value="RESPONSE_REGULATORY"/>
    <property type="match status" value="1"/>
</dbReference>
<feature type="domain" description="HTH LytTR-type" evidence="5">
    <location>
        <begin position="148"/>
        <end position="241"/>
    </location>
</feature>
<dbReference type="PROSITE" id="PS50930">
    <property type="entry name" value="HTH_LYTTR"/>
    <property type="match status" value="1"/>
</dbReference>
<dbReference type="GO" id="GO:0003677">
    <property type="term" value="F:DNA binding"/>
    <property type="evidence" value="ECO:0007669"/>
    <property type="project" value="InterPro"/>
</dbReference>
<dbReference type="Pfam" id="PF00072">
    <property type="entry name" value="Response_reg"/>
    <property type="match status" value="1"/>
</dbReference>
<dbReference type="PANTHER" id="PTHR37299">
    <property type="entry name" value="TRANSCRIPTIONAL REGULATOR-RELATED"/>
    <property type="match status" value="1"/>
</dbReference>
<evidence type="ECO:0000259" key="5">
    <source>
        <dbReference type="PROSITE" id="PS50930"/>
    </source>
</evidence>
<organism evidence="6 7">
    <name type="scientific">Blautia producta</name>
    <dbReference type="NCBI Taxonomy" id="33035"/>
    <lineage>
        <taxon>Bacteria</taxon>
        <taxon>Bacillati</taxon>
        <taxon>Bacillota</taxon>
        <taxon>Clostridia</taxon>
        <taxon>Lachnospirales</taxon>
        <taxon>Lachnospiraceae</taxon>
        <taxon>Blautia</taxon>
    </lineage>
</organism>
<evidence type="ECO:0000313" key="7">
    <source>
        <dbReference type="Proteomes" id="UP000289794"/>
    </source>
</evidence>
<dbReference type="AlphaFoldDB" id="A0A4V0Z7Z1"/>
<evidence type="ECO:0000256" key="3">
    <source>
        <dbReference type="PROSITE-ProRule" id="PRU00169"/>
    </source>
</evidence>
<dbReference type="SMART" id="SM00448">
    <property type="entry name" value="REC"/>
    <property type="match status" value="1"/>
</dbReference>
<dbReference type="InterPro" id="IPR001789">
    <property type="entry name" value="Sig_transdc_resp-reg_receiver"/>
</dbReference>
<reference evidence="6 7" key="1">
    <citation type="submission" date="2019-01" db="EMBL/GenBank/DDBJ databases">
        <title>PMF-metabolizing Aryl O-demethylase.</title>
        <authorList>
            <person name="Kim M."/>
        </authorList>
    </citation>
    <scope>NUCLEOTIDE SEQUENCE [LARGE SCALE GENOMIC DNA]</scope>
    <source>
        <strain evidence="6 7">PMF1</strain>
    </source>
</reference>
<dbReference type="InterPro" id="IPR011006">
    <property type="entry name" value="CheY-like_superfamily"/>
</dbReference>
<keyword evidence="3" id="KW-0597">Phosphoprotein</keyword>
<feature type="modified residue" description="4-aspartylphosphate" evidence="3">
    <location>
        <position position="54"/>
    </location>
</feature>
<dbReference type="RefSeq" id="WP_130181890.1">
    <property type="nucleotide sequence ID" value="NZ_CP035945.1"/>
</dbReference>
<dbReference type="Gene3D" id="3.40.50.2300">
    <property type="match status" value="1"/>
</dbReference>
<dbReference type="InterPro" id="IPR046947">
    <property type="entry name" value="LytR-like"/>
</dbReference>
<dbReference type="EMBL" id="CP035945">
    <property type="protein sequence ID" value="QBE98478.1"/>
    <property type="molecule type" value="Genomic_DNA"/>
</dbReference>
<protein>
    <recommendedName>
        <fullName evidence="1">Stage 0 sporulation protein A homolog</fullName>
    </recommendedName>
</protein>
<dbReference type="SMART" id="SM00850">
    <property type="entry name" value="LytTR"/>
    <property type="match status" value="1"/>
</dbReference>
<evidence type="ECO:0000256" key="1">
    <source>
        <dbReference type="ARBA" id="ARBA00018672"/>
    </source>
</evidence>
<dbReference type="PANTHER" id="PTHR37299:SF1">
    <property type="entry name" value="STAGE 0 SPORULATION PROTEIN A HOMOLOG"/>
    <property type="match status" value="1"/>
</dbReference>
<keyword evidence="6" id="KW-0378">Hydrolase</keyword>
<accession>A0A4V0Z7Z1</accession>
<dbReference type="Gene3D" id="2.40.50.1020">
    <property type="entry name" value="LytTr DNA-binding domain"/>
    <property type="match status" value="1"/>
</dbReference>
<sequence length="243" mass="27813">MKKILLVEDNESAVKRIRQYIKNISADLDVTAFSEAGEALGYARSNPVTLFIIDIQLEDYKGTHLAKQLRELPEYKYTPIIFETALAGEELSAYRDVKCYGFLIKPFHETEFQSVFCDALGLSDRISPSAKNIRLQQKQFILEYRVPEIAYIEAFGKKVMIHTNSSSLGRKSDTISGYTLAGILSLLEDPFFVQCHRSYVVNTAYIQKIDKTKREIILRHFPETIPIGNKYQSVLWEGSWKPS</sequence>
<dbReference type="GO" id="GO:0016787">
    <property type="term" value="F:hydrolase activity"/>
    <property type="evidence" value="ECO:0007669"/>
    <property type="project" value="UniProtKB-KW"/>
</dbReference>
<gene>
    <name evidence="6" type="primary">rpfG_4</name>
    <name evidence="6" type="ORF">PMF13cell1_04044</name>
</gene>
<name>A0A4V0Z7Z1_9FIRM</name>
<dbReference type="InterPro" id="IPR007492">
    <property type="entry name" value="LytTR_DNA-bd_dom"/>
</dbReference>
<proteinExistence type="predicted"/>
<dbReference type="Proteomes" id="UP000289794">
    <property type="component" value="Chromosome"/>
</dbReference>
<evidence type="ECO:0000313" key="6">
    <source>
        <dbReference type="EMBL" id="QBE98478.1"/>
    </source>
</evidence>
<feature type="domain" description="Response regulatory" evidence="4">
    <location>
        <begin position="3"/>
        <end position="120"/>
    </location>
</feature>